<gene>
    <name evidence="2" type="ORF">BP00DRAFT_424440</name>
</gene>
<keyword evidence="1" id="KW-1133">Transmembrane helix</keyword>
<dbReference type="EMBL" id="KZ825487">
    <property type="protein sequence ID" value="PYI33058.1"/>
    <property type="molecule type" value="Genomic_DNA"/>
</dbReference>
<protein>
    <submittedName>
        <fullName evidence="2">Uncharacterized protein</fullName>
    </submittedName>
</protein>
<name>A0A2V5I8G6_9EURO</name>
<keyword evidence="3" id="KW-1185">Reference proteome</keyword>
<reference evidence="2 3" key="1">
    <citation type="submission" date="2018-02" db="EMBL/GenBank/DDBJ databases">
        <title>The genomes of Aspergillus section Nigri reveals drivers in fungal speciation.</title>
        <authorList>
            <consortium name="DOE Joint Genome Institute"/>
            <person name="Vesth T.C."/>
            <person name="Nybo J."/>
            <person name="Theobald S."/>
            <person name="Brandl J."/>
            <person name="Frisvad J.C."/>
            <person name="Nielsen K.F."/>
            <person name="Lyhne E.K."/>
            <person name="Kogle M.E."/>
            <person name="Kuo A."/>
            <person name="Riley R."/>
            <person name="Clum A."/>
            <person name="Nolan M."/>
            <person name="Lipzen A."/>
            <person name="Salamov A."/>
            <person name="Henrissat B."/>
            <person name="Wiebenga A."/>
            <person name="De vries R.P."/>
            <person name="Grigoriev I.V."/>
            <person name="Mortensen U.H."/>
            <person name="Andersen M.R."/>
            <person name="Baker S.E."/>
        </authorList>
    </citation>
    <scope>NUCLEOTIDE SEQUENCE [LARGE SCALE GENOMIC DNA]</scope>
    <source>
        <strain evidence="2 3">CBS 114.80</strain>
    </source>
</reference>
<accession>A0A2V5I8G6</accession>
<proteinExistence type="predicted"/>
<dbReference type="AlphaFoldDB" id="A0A2V5I8G6"/>
<organism evidence="2 3">
    <name type="scientific">Aspergillus indologenus CBS 114.80</name>
    <dbReference type="NCBI Taxonomy" id="1450541"/>
    <lineage>
        <taxon>Eukaryota</taxon>
        <taxon>Fungi</taxon>
        <taxon>Dikarya</taxon>
        <taxon>Ascomycota</taxon>
        <taxon>Pezizomycotina</taxon>
        <taxon>Eurotiomycetes</taxon>
        <taxon>Eurotiomycetidae</taxon>
        <taxon>Eurotiales</taxon>
        <taxon>Aspergillaceae</taxon>
        <taxon>Aspergillus</taxon>
        <taxon>Aspergillus subgen. Circumdati</taxon>
    </lineage>
</organism>
<keyword evidence="1" id="KW-0812">Transmembrane</keyword>
<evidence type="ECO:0000313" key="2">
    <source>
        <dbReference type="EMBL" id="PYI33058.1"/>
    </source>
</evidence>
<keyword evidence="1" id="KW-0472">Membrane</keyword>
<evidence type="ECO:0000313" key="3">
    <source>
        <dbReference type="Proteomes" id="UP000248817"/>
    </source>
</evidence>
<feature type="transmembrane region" description="Helical" evidence="1">
    <location>
        <begin position="28"/>
        <end position="45"/>
    </location>
</feature>
<evidence type="ECO:0000256" key="1">
    <source>
        <dbReference type="SAM" id="Phobius"/>
    </source>
</evidence>
<sequence length="82" mass="8961">MFYARSSHPSPALNPVALSIVKTLSTQLVPALVITSIIIIVLFIPKTYCPKGNLMLDISTLHGPSALKKSYDVDTLQRSLHN</sequence>
<dbReference type="Proteomes" id="UP000248817">
    <property type="component" value="Unassembled WGS sequence"/>
</dbReference>